<evidence type="ECO:0000313" key="2">
    <source>
        <dbReference type="Proteomes" id="UP001597186"/>
    </source>
</evidence>
<accession>A0ABW4EBU1</accession>
<sequence>MSFTRFAIYFLPGQAALAGFGAAWLGWDVQAAQPVPQPEVPDLESITATPAKYGFHGTLKPPFRLADGQDQAALEQAAADLAATIAPAQADGLELTRLGGFLALVPVGDTAGIARVAAACVEGLDRFRAPATLDELARRRKSGLSPEQDALLTRWGYPYVMEQFRFHLTLTGPLPKGQADHWLATAQAHLPPLPPPFVMDAVALVGERADGRFELIQNYALSG</sequence>
<proteinExistence type="predicted"/>
<keyword evidence="2" id="KW-1185">Reference proteome</keyword>
<dbReference type="InterPro" id="IPR009389">
    <property type="entry name" value="DUF1045"/>
</dbReference>
<organism evidence="1 2">
    <name type="scientific">Lacimonas salitolerans</name>
    <dbReference type="NCBI Taxonomy" id="1323750"/>
    <lineage>
        <taxon>Bacteria</taxon>
        <taxon>Pseudomonadati</taxon>
        <taxon>Pseudomonadota</taxon>
        <taxon>Alphaproteobacteria</taxon>
        <taxon>Rhodobacterales</taxon>
        <taxon>Paracoccaceae</taxon>
        <taxon>Lacimonas</taxon>
    </lineage>
</organism>
<name>A0ABW4EBU1_9RHOB</name>
<protein>
    <submittedName>
        <fullName evidence="1">DUF1045 domain-containing protein</fullName>
    </submittedName>
</protein>
<reference evidence="2" key="1">
    <citation type="journal article" date="2019" name="Int. J. Syst. Evol. Microbiol.">
        <title>The Global Catalogue of Microorganisms (GCM) 10K type strain sequencing project: providing services to taxonomists for standard genome sequencing and annotation.</title>
        <authorList>
            <consortium name="The Broad Institute Genomics Platform"/>
            <consortium name="The Broad Institute Genome Sequencing Center for Infectious Disease"/>
            <person name="Wu L."/>
            <person name="Ma J."/>
        </authorList>
    </citation>
    <scope>NUCLEOTIDE SEQUENCE [LARGE SCALE GENOMIC DNA]</scope>
    <source>
        <strain evidence="2">CGMCC 1.12477</strain>
    </source>
</reference>
<dbReference type="Pfam" id="PF06299">
    <property type="entry name" value="DUF1045"/>
    <property type="match status" value="1"/>
</dbReference>
<dbReference type="RefSeq" id="WP_379912254.1">
    <property type="nucleotide sequence ID" value="NZ_JBHUDD010000005.1"/>
</dbReference>
<evidence type="ECO:0000313" key="1">
    <source>
        <dbReference type="EMBL" id="MFD1508034.1"/>
    </source>
</evidence>
<dbReference type="Proteomes" id="UP001597186">
    <property type="component" value="Unassembled WGS sequence"/>
</dbReference>
<comment type="caution">
    <text evidence="1">The sequence shown here is derived from an EMBL/GenBank/DDBJ whole genome shotgun (WGS) entry which is preliminary data.</text>
</comment>
<gene>
    <name evidence="1" type="ORF">ACFTOW_01240</name>
</gene>
<dbReference type="Gene3D" id="3.90.1140.10">
    <property type="entry name" value="Cyclic phosphodiesterase"/>
    <property type="match status" value="1"/>
</dbReference>
<dbReference type="EMBL" id="JBHUDD010000005">
    <property type="protein sequence ID" value="MFD1508034.1"/>
    <property type="molecule type" value="Genomic_DNA"/>
</dbReference>